<dbReference type="AlphaFoldDB" id="A0A0S3QRS7"/>
<sequence length="297" mass="34275">MKKLIITFILVILAVSVGNAVIIERIVAVVNGKPITLTELQERVIFLKNATGKELPLKEVLRRVILEELQMQEAKKLGLVASDDVVNSYIENFKKENGLSDEDFKKFLQEKGITLEAYKEEIRRRITINRLMNYQIRMHVAVADEEVKEYYEKHKDEFRLPPMAEVWLIYIPKEEGKDLAEKVYTMAVGGFSFEALARQYSKGPNAEKGGYLGMVKKGELMEAIDHFVFGSNKTIGLVEGPNGWYIVKVGKRVKEAYVPFDKVKDKIKEKLLQERTEKRYQKWLKSLLDKAVIKIYL</sequence>
<evidence type="ECO:0000256" key="6">
    <source>
        <dbReference type="ARBA" id="ARBA00023235"/>
    </source>
</evidence>
<dbReference type="PANTHER" id="PTHR47245:SF1">
    <property type="entry name" value="FOLDASE PROTEIN PRSA"/>
    <property type="match status" value="1"/>
</dbReference>
<organism evidence="9 10">
    <name type="scientific">Thermosulfidibacter takaii (strain DSM 17441 / JCM 13301 / NBRC 103674 / ABI70S6)</name>
    <dbReference type="NCBI Taxonomy" id="1298851"/>
    <lineage>
        <taxon>Bacteria</taxon>
        <taxon>Pseudomonadati</taxon>
        <taxon>Thermosulfidibacterota</taxon>
        <taxon>Thermosulfidibacteria</taxon>
        <taxon>Thermosulfidibacterales</taxon>
        <taxon>Thermosulfidibacteraceae</taxon>
    </lineage>
</organism>
<dbReference type="KEGG" id="ttk:TST_0230"/>
<dbReference type="Gene3D" id="1.10.4030.10">
    <property type="entry name" value="Porin chaperone SurA, peptide-binding domain"/>
    <property type="match status" value="1"/>
</dbReference>
<dbReference type="Proteomes" id="UP000063234">
    <property type="component" value="Chromosome"/>
</dbReference>
<dbReference type="EC" id="5.2.1.8" evidence="2"/>
<protein>
    <recommendedName>
        <fullName evidence="2">peptidylprolyl isomerase</fullName>
        <ecNumber evidence="2">5.2.1.8</ecNumber>
    </recommendedName>
</protein>
<gene>
    <name evidence="9" type="primary">surA</name>
    <name evidence="9" type="ORF">TST_0230</name>
</gene>
<dbReference type="InterPro" id="IPR027304">
    <property type="entry name" value="Trigger_fact/SurA_dom_sf"/>
</dbReference>
<dbReference type="PANTHER" id="PTHR47245">
    <property type="entry name" value="PEPTIDYLPROLYL ISOMERASE"/>
    <property type="match status" value="1"/>
</dbReference>
<evidence type="ECO:0000313" key="9">
    <source>
        <dbReference type="EMBL" id="BAT71039.1"/>
    </source>
</evidence>
<evidence type="ECO:0000256" key="7">
    <source>
        <dbReference type="PROSITE-ProRule" id="PRU00278"/>
    </source>
</evidence>
<comment type="catalytic activity">
    <reaction evidence="1">
        <text>[protein]-peptidylproline (omega=180) = [protein]-peptidylproline (omega=0)</text>
        <dbReference type="Rhea" id="RHEA:16237"/>
        <dbReference type="Rhea" id="RHEA-COMP:10747"/>
        <dbReference type="Rhea" id="RHEA-COMP:10748"/>
        <dbReference type="ChEBI" id="CHEBI:83833"/>
        <dbReference type="ChEBI" id="CHEBI:83834"/>
        <dbReference type="EC" id="5.2.1.8"/>
    </reaction>
</comment>
<dbReference type="GO" id="GO:0003755">
    <property type="term" value="F:peptidyl-prolyl cis-trans isomerase activity"/>
    <property type="evidence" value="ECO:0007669"/>
    <property type="project" value="UniProtKB-KW"/>
</dbReference>
<keyword evidence="10" id="KW-1185">Reference proteome</keyword>
<accession>A0A0S3QRS7</accession>
<evidence type="ECO:0000256" key="3">
    <source>
        <dbReference type="ARBA" id="ARBA00022729"/>
    </source>
</evidence>
<evidence type="ECO:0000313" key="10">
    <source>
        <dbReference type="Proteomes" id="UP000063234"/>
    </source>
</evidence>
<dbReference type="EMBL" id="AP013035">
    <property type="protein sequence ID" value="BAT71039.1"/>
    <property type="molecule type" value="Genomic_DNA"/>
</dbReference>
<dbReference type="InterPro" id="IPR046357">
    <property type="entry name" value="PPIase_dom_sf"/>
</dbReference>
<dbReference type="PROSITE" id="PS50198">
    <property type="entry name" value="PPIC_PPIASE_2"/>
    <property type="match status" value="1"/>
</dbReference>
<keyword evidence="6 7" id="KW-0413">Isomerase</keyword>
<dbReference type="OrthoDB" id="13413at2"/>
<evidence type="ECO:0000256" key="1">
    <source>
        <dbReference type="ARBA" id="ARBA00000971"/>
    </source>
</evidence>
<reference evidence="10" key="1">
    <citation type="journal article" date="2018" name="Science">
        <title>A primordial and reversible TCA cycle in a facultatively chemolithoautotrophic thermophile.</title>
        <authorList>
            <person name="Nunoura T."/>
            <person name="Chikaraishi Y."/>
            <person name="Izaki R."/>
            <person name="Suwa T."/>
            <person name="Sato T."/>
            <person name="Harada T."/>
            <person name="Mori K."/>
            <person name="Kato Y."/>
            <person name="Miyazaki M."/>
            <person name="Shimamura S."/>
            <person name="Yanagawa K."/>
            <person name="Shuto A."/>
            <person name="Ohkouchi N."/>
            <person name="Fujita N."/>
            <person name="Takaki Y."/>
            <person name="Atomi H."/>
            <person name="Takai K."/>
        </authorList>
    </citation>
    <scope>NUCLEOTIDE SEQUENCE [LARGE SCALE GENOMIC DNA]</scope>
    <source>
        <strain evidence="10">DSM 17441 / JCM 13301 / NBRC 103674 / ABI70S6</strain>
    </source>
</reference>
<feature type="domain" description="PpiC" evidence="8">
    <location>
        <begin position="139"/>
        <end position="251"/>
    </location>
</feature>
<evidence type="ECO:0000259" key="8">
    <source>
        <dbReference type="PROSITE" id="PS50198"/>
    </source>
</evidence>
<evidence type="ECO:0000256" key="2">
    <source>
        <dbReference type="ARBA" id="ARBA00013194"/>
    </source>
</evidence>
<dbReference type="SUPFAM" id="SSF54534">
    <property type="entry name" value="FKBP-like"/>
    <property type="match status" value="1"/>
</dbReference>
<proteinExistence type="predicted"/>
<dbReference type="RefSeq" id="WP_068548878.1">
    <property type="nucleotide sequence ID" value="NZ_AP013035.1"/>
</dbReference>
<keyword evidence="3" id="KW-0732">Signal</keyword>
<dbReference type="Pfam" id="PF09312">
    <property type="entry name" value="SurA_N"/>
    <property type="match status" value="1"/>
</dbReference>
<dbReference type="InterPro" id="IPR000297">
    <property type="entry name" value="PPIase_PpiC"/>
</dbReference>
<evidence type="ECO:0000256" key="4">
    <source>
        <dbReference type="ARBA" id="ARBA00022764"/>
    </source>
</evidence>
<dbReference type="InterPro" id="IPR050245">
    <property type="entry name" value="PrsA_foldase"/>
</dbReference>
<dbReference type="STRING" id="1298851.TST_0230"/>
<dbReference type="Pfam" id="PF13145">
    <property type="entry name" value="Rotamase_2"/>
    <property type="match status" value="1"/>
</dbReference>
<keyword evidence="4" id="KW-0574">Periplasm</keyword>
<dbReference type="Gene3D" id="3.10.50.40">
    <property type="match status" value="1"/>
</dbReference>
<dbReference type="SUPFAM" id="SSF109998">
    <property type="entry name" value="Triger factor/SurA peptide-binding domain-like"/>
    <property type="match status" value="1"/>
</dbReference>
<dbReference type="InterPro" id="IPR015391">
    <property type="entry name" value="SurA_N"/>
</dbReference>
<name>A0A0S3QRS7_THET7</name>
<keyword evidence="5 7" id="KW-0697">Rotamase</keyword>
<evidence type="ECO:0000256" key="5">
    <source>
        <dbReference type="ARBA" id="ARBA00023110"/>
    </source>
</evidence>